<keyword evidence="2" id="KW-1185">Reference proteome</keyword>
<evidence type="ECO:0000313" key="2">
    <source>
        <dbReference type="Proteomes" id="UP000324222"/>
    </source>
</evidence>
<evidence type="ECO:0000313" key="1">
    <source>
        <dbReference type="EMBL" id="MPC13720.1"/>
    </source>
</evidence>
<gene>
    <name evidence="1" type="ORF">E2C01_006464</name>
</gene>
<organism evidence="1 2">
    <name type="scientific">Portunus trituberculatus</name>
    <name type="common">Swimming crab</name>
    <name type="synonym">Neptunus trituberculatus</name>
    <dbReference type="NCBI Taxonomy" id="210409"/>
    <lineage>
        <taxon>Eukaryota</taxon>
        <taxon>Metazoa</taxon>
        <taxon>Ecdysozoa</taxon>
        <taxon>Arthropoda</taxon>
        <taxon>Crustacea</taxon>
        <taxon>Multicrustacea</taxon>
        <taxon>Malacostraca</taxon>
        <taxon>Eumalacostraca</taxon>
        <taxon>Eucarida</taxon>
        <taxon>Decapoda</taxon>
        <taxon>Pleocyemata</taxon>
        <taxon>Brachyura</taxon>
        <taxon>Eubrachyura</taxon>
        <taxon>Portunoidea</taxon>
        <taxon>Portunidae</taxon>
        <taxon>Portuninae</taxon>
        <taxon>Portunus</taxon>
    </lineage>
</organism>
<comment type="caution">
    <text evidence="1">The sequence shown here is derived from an EMBL/GenBank/DDBJ whole genome shotgun (WGS) entry which is preliminary data.</text>
</comment>
<proteinExistence type="predicted"/>
<dbReference type="EMBL" id="VSRR010000301">
    <property type="protein sequence ID" value="MPC13720.1"/>
    <property type="molecule type" value="Genomic_DNA"/>
</dbReference>
<dbReference type="Proteomes" id="UP000324222">
    <property type="component" value="Unassembled WGS sequence"/>
</dbReference>
<sequence length="68" mass="7778">MLENEKERIKKSLFFACGGLRQRRISMKVDTSSEEARRAVTLGGWLAGARDTAGREQWALRVRKSLVR</sequence>
<reference evidence="1 2" key="1">
    <citation type="submission" date="2019-05" db="EMBL/GenBank/DDBJ databases">
        <title>Another draft genome of Portunus trituberculatus and its Hox gene families provides insights of decapod evolution.</title>
        <authorList>
            <person name="Jeong J.-H."/>
            <person name="Song I."/>
            <person name="Kim S."/>
            <person name="Choi T."/>
            <person name="Kim D."/>
            <person name="Ryu S."/>
            <person name="Kim W."/>
        </authorList>
    </citation>
    <scope>NUCLEOTIDE SEQUENCE [LARGE SCALE GENOMIC DNA]</scope>
    <source>
        <tissue evidence="1">Muscle</tissue>
    </source>
</reference>
<protein>
    <submittedName>
        <fullName evidence="1">Uncharacterized protein</fullName>
    </submittedName>
</protein>
<accession>A0A5B7CWE7</accession>
<dbReference type="AlphaFoldDB" id="A0A5B7CWE7"/>
<name>A0A5B7CWE7_PORTR</name>